<organism evidence="2 3">
    <name type="scientific">Nocardioides imazamoxiresistens</name>
    <dbReference type="NCBI Taxonomy" id="3231893"/>
    <lineage>
        <taxon>Bacteria</taxon>
        <taxon>Bacillati</taxon>
        <taxon>Actinomycetota</taxon>
        <taxon>Actinomycetes</taxon>
        <taxon>Propionibacteriales</taxon>
        <taxon>Nocardioidaceae</taxon>
        <taxon>Nocardioides</taxon>
    </lineage>
</organism>
<evidence type="ECO:0000313" key="2">
    <source>
        <dbReference type="EMBL" id="MDT9594561.1"/>
    </source>
</evidence>
<keyword evidence="3" id="KW-1185">Reference proteome</keyword>
<reference evidence="2 3" key="1">
    <citation type="submission" date="2023-08" db="EMBL/GenBank/DDBJ databases">
        <title>Nocardioides seae sp. nov., a bacterium isolated from a soil.</title>
        <authorList>
            <person name="Wang X."/>
        </authorList>
    </citation>
    <scope>NUCLEOTIDE SEQUENCE [LARGE SCALE GENOMIC DNA]</scope>
    <source>
        <strain evidence="2 3">YZH12</strain>
    </source>
</reference>
<dbReference type="InterPro" id="IPR029063">
    <property type="entry name" value="SAM-dependent_MTases_sf"/>
</dbReference>
<dbReference type="Proteomes" id="UP001268542">
    <property type="component" value="Unassembled WGS sequence"/>
</dbReference>
<dbReference type="Gene3D" id="3.40.50.150">
    <property type="entry name" value="Vaccinia Virus protein VP39"/>
    <property type="match status" value="1"/>
</dbReference>
<dbReference type="EMBL" id="JAVYII010000007">
    <property type="protein sequence ID" value="MDT9594561.1"/>
    <property type="molecule type" value="Genomic_DNA"/>
</dbReference>
<dbReference type="PANTHER" id="PTHR43591:SF24">
    <property type="entry name" value="2-METHOXY-6-POLYPRENYL-1,4-BENZOQUINOL METHYLASE, MITOCHONDRIAL"/>
    <property type="match status" value="1"/>
</dbReference>
<dbReference type="SUPFAM" id="SSF53335">
    <property type="entry name" value="S-adenosyl-L-methionine-dependent methyltransferases"/>
    <property type="match status" value="1"/>
</dbReference>
<comment type="caution">
    <text evidence="2">The sequence shown here is derived from an EMBL/GenBank/DDBJ whole genome shotgun (WGS) entry which is preliminary data.</text>
</comment>
<dbReference type="CDD" id="cd02440">
    <property type="entry name" value="AdoMet_MTases"/>
    <property type="match status" value="1"/>
</dbReference>
<name>A0ABU3Q0B3_9ACTN</name>
<dbReference type="PANTHER" id="PTHR43591">
    <property type="entry name" value="METHYLTRANSFERASE"/>
    <property type="match status" value="1"/>
</dbReference>
<proteinExistence type="predicted"/>
<dbReference type="GO" id="GO:0032259">
    <property type="term" value="P:methylation"/>
    <property type="evidence" value="ECO:0007669"/>
    <property type="project" value="UniProtKB-KW"/>
</dbReference>
<evidence type="ECO:0000259" key="1">
    <source>
        <dbReference type="Pfam" id="PF08241"/>
    </source>
</evidence>
<protein>
    <submittedName>
        <fullName evidence="2">Class I SAM-dependent methyltransferase</fullName>
        <ecNumber evidence="2">2.1.1.-</ecNumber>
    </submittedName>
</protein>
<keyword evidence="2" id="KW-0489">Methyltransferase</keyword>
<dbReference type="RefSeq" id="WP_315734446.1">
    <property type="nucleotide sequence ID" value="NZ_JAVYII010000007.1"/>
</dbReference>
<dbReference type="Pfam" id="PF08241">
    <property type="entry name" value="Methyltransf_11"/>
    <property type="match status" value="1"/>
</dbReference>
<keyword evidence="2" id="KW-0808">Transferase</keyword>
<accession>A0ABU3Q0B3</accession>
<sequence length="257" mass="28495">MDEETTRRANRSDWDRHADDYQAEHGAFLGDAGFVWGPEGLAEDEAGLLGDVAGRRVLDLGCGAAQCARWVRERGGEAYGLDLSFRQLQHARRIDDDRDAAGVPLVHATATRLPFADRVFDVVLSSYGALQFVADADALVAEVARTLRPGGRFAFSVTHPVRWSFPDDPGPAGLVAATSYWDRRPYVETDPQTGEVTYAEHHRTLGDWVRLLARHGFRLDDLVEPEWPESNDRVWAGWSPTRGRVLPGTAVFVATVR</sequence>
<feature type="domain" description="Methyltransferase type 11" evidence="1">
    <location>
        <begin position="58"/>
        <end position="155"/>
    </location>
</feature>
<dbReference type="InterPro" id="IPR013216">
    <property type="entry name" value="Methyltransf_11"/>
</dbReference>
<dbReference type="EC" id="2.1.1.-" evidence="2"/>
<dbReference type="GO" id="GO:0008168">
    <property type="term" value="F:methyltransferase activity"/>
    <property type="evidence" value="ECO:0007669"/>
    <property type="project" value="UniProtKB-KW"/>
</dbReference>
<evidence type="ECO:0000313" key="3">
    <source>
        <dbReference type="Proteomes" id="UP001268542"/>
    </source>
</evidence>
<gene>
    <name evidence="2" type="ORF">RDV89_15865</name>
</gene>